<proteinExistence type="predicted"/>
<name>A0ABM6FVK2_BORAN</name>
<protein>
    <recommendedName>
        <fullName evidence="3">Lipoprotein</fullName>
    </recommendedName>
</protein>
<gene>
    <name evidence="1" type="ORF">N187_A78</name>
</gene>
<dbReference type="NCBIfam" id="NF047534">
    <property type="entry name" value="lipo_BTA121_dup"/>
    <property type="match status" value="4"/>
</dbReference>
<geneLocation type="plasmid" evidence="1 2">
    <name>lpA89</name>
</geneLocation>
<keyword evidence="2" id="KW-1185">Reference proteome</keyword>
<dbReference type="EMBL" id="CP014325">
    <property type="protein sequence ID" value="APR65397.1"/>
    <property type="molecule type" value="Genomic_DNA"/>
</dbReference>
<dbReference type="PROSITE" id="PS51257">
    <property type="entry name" value="PROKAR_LIPOPROTEIN"/>
    <property type="match status" value="1"/>
</dbReference>
<evidence type="ECO:0000313" key="2">
    <source>
        <dbReference type="Proteomes" id="UP000185502"/>
    </source>
</evidence>
<evidence type="ECO:0008006" key="3">
    <source>
        <dbReference type="Google" id="ProtNLM"/>
    </source>
</evidence>
<accession>A0ABM6FVK2</accession>
<reference evidence="1" key="1">
    <citation type="submission" date="2016-02" db="EMBL/GenBank/DDBJ databases">
        <title>lpA89 plasmid of the avian spirochetosis agent Borrelia anserina Es.</title>
        <authorList>
            <person name="Elbir H."/>
            <person name="Sitlani P."/>
            <person name="Bergstroem S."/>
            <person name="Barbour A.G."/>
        </authorList>
    </citation>
    <scope>NUCLEOTIDE SEQUENCE [LARGE SCALE GENOMIC DNA]</scope>
    <source>
        <strain evidence="1">Es</strain>
        <plasmid evidence="1">lpA89</plasmid>
    </source>
</reference>
<keyword evidence="1" id="KW-0614">Plasmid</keyword>
<evidence type="ECO:0000313" key="1">
    <source>
        <dbReference type="EMBL" id="APR65397.1"/>
    </source>
</evidence>
<organism evidence="1 2">
    <name type="scientific">Borrelia anserina Es</name>
    <dbReference type="NCBI Taxonomy" id="1365188"/>
    <lineage>
        <taxon>Bacteria</taxon>
        <taxon>Pseudomonadati</taxon>
        <taxon>Spirochaetota</taxon>
        <taxon>Spirochaetia</taxon>
        <taxon>Spirochaetales</taxon>
        <taxon>Borreliaceae</taxon>
        <taxon>Borrelia</taxon>
    </lineage>
</organism>
<dbReference type="Proteomes" id="UP000185502">
    <property type="component" value="Plasmid lpA89"/>
</dbReference>
<dbReference type="RefSeq" id="WP_075550364.1">
    <property type="nucleotide sequence ID" value="NZ_CP014325.1"/>
</dbReference>
<sequence length="673" mass="78285">MIKIKINYSLLMLLLLFLVMGCNLKSPEVTVYGKDDPFMRDLFKVSLEDDLLKLPIEGVISGREQSILKRSVEEGIIGEHMSIEFVDLLDAFNVSSEGKKVIEYFLGIVTNASIGAESDKTYQIEEFYGLLRDLGSTRVHGIIGSVQCVFEVQEAAKSAIRNINSERSKQRLNVLFMERVQRYKSDLKRAFSVFEADEVYERFINYHSNGNGINKFIEIKNDAFQIIEGEELLSVLTEKEREVLEYMLSVVTDPNVYESVYIKSISDAQFYHYLKTLGDDKVKEIIIYHLFFFERLKNVDKLINDIKGENLKQQLKYEVDECKNRYSLSIKRPFCHLPFVPTVVYETLTNFGIHEYVDCLGEILDQGEGILESEKLYVWLSDDERKVIEYIQNIVTDPYIGLEEDLGVCFEYKFFSLLNSEGIDDVRRMINNVQMVLVLLQETDRLIDDVSKKLLRRRLEVRLNSCKNDYSLHLKRVFDGSVFIPLADAVLDDDAIGYISYINDIKDEAMASIEFDRLCSELSEDEKEAIFYIRNTVTNSDLPNDFGVNFNEPQFYILLKDLGIPRVREIVQSTLLTFKTIQELERMINGPDREQTRQILGRKFNSYKNKFNLYKNQYAVSLKSAFINCFIKIRSDIVLDDYYYNSYVSNLNMLKIHIKLDISRAMKWKKVVV</sequence>